<evidence type="ECO:0000256" key="2">
    <source>
        <dbReference type="SAM" id="SignalP"/>
    </source>
</evidence>
<evidence type="ECO:0000256" key="1">
    <source>
        <dbReference type="SAM" id="MobiDB-lite"/>
    </source>
</evidence>
<dbReference type="Proteomes" id="UP000544090">
    <property type="component" value="Unassembled WGS sequence"/>
</dbReference>
<dbReference type="Pfam" id="PF03713">
    <property type="entry name" value="DUF305"/>
    <property type="match status" value="1"/>
</dbReference>
<dbReference type="AlphaFoldDB" id="A0A7X6K355"/>
<feature type="domain" description="DUF305" evidence="3">
    <location>
        <begin position="51"/>
        <end position="204"/>
    </location>
</feature>
<keyword evidence="5" id="KW-1185">Reference proteome</keyword>
<dbReference type="PANTHER" id="PTHR36933">
    <property type="entry name" value="SLL0788 PROTEIN"/>
    <property type="match status" value="1"/>
</dbReference>
<dbReference type="InterPro" id="IPR012347">
    <property type="entry name" value="Ferritin-like"/>
</dbReference>
<dbReference type="RefSeq" id="WP_168485277.1">
    <property type="nucleotide sequence ID" value="NZ_JAAZSQ010000003.1"/>
</dbReference>
<gene>
    <name evidence="4" type="ORF">HGG74_05130</name>
</gene>
<feature type="signal peptide" evidence="2">
    <location>
        <begin position="1"/>
        <end position="22"/>
    </location>
</feature>
<dbReference type="InterPro" id="IPR005183">
    <property type="entry name" value="DUF305_CopM-like"/>
</dbReference>
<name>A0A7X6K355_9MICC</name>
<feature type="region of interest" description="Disordered" evidence="1">
    <location>
        <begin position="24"/>
        <end position="45"/>
    </location>
</feature>
<protein>
    <submittedName>
        <fullName evidence="4">DUF305 domain-containing protein</fullName>
    </submittedName>
</protein>
<proteinExistence type="predicted"/>
<organism evidence="4 5">
    <name type="scientific">Arthrobacter mobilis</name>
    <dbReference type="NCBI Taxonomy" id="2724944"/>
    <lineage>
        <taxon>Bacteria</taxon>
        <taxon>Bacillati</taxon>
        <taxon>Actinomycetota</taxon>
        <taxon>Actinomycetes</taxon>
        <taxon>Micrococcales</taxon>
        <taxon>Micrococcaceae</taxon>
        <taxon>Arthrobacter</taxon>
    </lineage>
</organism>
<keyword evidence="2" id="KW-0732">Signal</keyword>
<dbReference type="EMBL" id="JAAZSQ010000003">
    <property type="protein sequence ID" value="NKX53932.1"/>
    <property type="molecule type" value="Genomic_DNA"/>
</dbReference>
<dbReference type="PROSITE" id="PS51257">
    <property type="entry name" value="PROKAR_LIPOPROTEIN"/>
    <property type="match status" value="1"/>
</dbReference>
<evidence type="ECO:0000313" key="5">
    <source>
        <dbReference type="Proteomes" id="UP000544090"/>
    </source>
</evidence>
<accession>A0A7X6K355</accession>
<dbReference type="Gene3D" id="1.20.1260.10">
    <property type="match status" value="1"/>
</dbReference>
<sequence>MKRYLWLSAVTVAAAALSGCGATDTDSAATAPAASPAATPSSAAAGHNSADVMFAQMMIPHHQQAIQMSDIMLAKEGIDPRVTELAERIKAAQAPEIKTMQGWLAAWDSPAPDPGGHDMGGAHGEDMGGGMSGMLNQDELNRLEGAEGSDAAELFLTQMIAHHEGAVQMAGQQARNGSNPEAVALAKAIVEDQKAEIREMEDLLAAL</sequence>
<reference evidence="4 5" key="1">
    <citation type="submission" date="2020-04" db="EMBL/GenBank/DDBJ databases">
        <title>Arthrobacter sp. nov.</title>
        <authorList>
            <person name="Liu S."/>
        </authorList>
    </citation>
    <scope>NUCLEOTIDE SEQUENCE [LARGE SCALE GENOMIC DNA]</scope>
    <source>
        <strain evidence="4 5">E918</strain>
    </source>
</reference>
<evidence type="ECO:0000259" key="3">
    <source>
        <dbReference type="Pfam" id="PF03713"/>
    </source>
</evidence>
<comment type="caution">
    <text evidence="4">The sequence shown here is derived from an EMBL/GenBank/DDBJ whole genome shotgun (WGS) entry which is preliminary data.</text>
</comment>
<dbReference type="PANTHER" id="PTHR36933:SF1">
    <property type="entry name" value="SLL0788 PROTEIN"/>
    <property type="match status" value="1"/>
</dbReference>
<evidence type="ECO:0000313" key="4">
    <source>
        <dbReference type="EMBL" id="NKX53932.1"/>
    </source>
</evidence>
<feature type="chain" id="PRO_5038669059" evidence="2">
    <location>
        <begin position="23"/>
        <end position="207"/>
    </location>
</feature>